<accession>E6QA86</accession>
<name>E6QA86_9ZZZZ</name>
<feature type="transmembrane region" description="Helical" evidence="9">
    <location>
        <begin position="300"/>
        <end position="322"/>
    </location>
</feature>
<feature type="transmembrane region" description="Helical" evidence="9">
    <location>
        <begin position="86"/>
        <end position="115"/>
    </location>
</feature>
<evidence type="ECO:0000256" key="3">
    <source>
        <dbReference type="ARBA" id="ARBA00022448"/>
    </source>
</evidence>
<keyword evidence="5" id="KW-0592">Phosphate transport</keyword>
<feature type="transmembrane region" description="Helical" evidence="9">
    <location>
        <begin position="32"/>
        <end position="57"/>
    </location>
</feature>
<dbReference type="InterPro" id="IPR051124">
    <property type="entry name" value="Phosphate_Transport_Permease"/>
</dbReference>
<dbReference type="EMBL" id="CABP01000047">
    <property type="protein sequence ID" value="CBI04112.1"/>
    <property type="molecule type" value="Genomic_DNA"/>
</dbReference>
<evidence type="ECO:0000313" key="11">
    <source>
        <dbReference type="EMBL" id="CBI04112.1"/>
    </source>
</evidence>
<evidence type="ECO:0000256" key="9">
    <source>
        <dbReference type="SAM" id="Phobius"/>
    </source>
</evidence>
<sequence>MSEDRAMEGGGTAAPAAPISSQAMPRRAWGDLFFRGLTGFTAFFLLLVLIAIGVALWREGWDAFRTFGFGFLWSTAWNPVTNQYGALIFIFGTLVSSLLAMLMAVPVSFGIAFFISELAPHWLRQPISSAIELLAGIPSIIFGMWGLLVFAPVFGNMEPWINDHLGKIPGIGQLFQGPPMGIGMLATGIVLGIMIIPFISAIMRDVFLSTPIVLKESAYALGGTTWEVMRHVILPFTRSAVVGGIFLGLGRALGETMAVTFVIGNTDILSASLLMPGNSIAAVLANEFTEATTHLYKSSLLALGFILFVVSFLVLVLAKLLLWRMEKRIGGGVL</sequence>
<keyword evidence="4" id="KW-1003">Cell membrane</keyword>
<dbReference type="InterPro" id="IPR000515">
    <property type="entry name" value="MetI-like"/>
</dbReference>
<dbReference type="SUPFAM" id="SSF161098">
    <property type="entry name" value="MetI-like"/>
    <property type="match status" value="1"/>
</dbReference>
<protein>
    <submittedName>
        <fullName evidence="11">Phosphate transport system permease protein pstC</fullName>
    </submittedName>
</protein>
<dbReference type="InterPro" id="IPR011864">
    <property type="entry name" value="Phosphate_PstC"/>
</dbReference>
<evidence type="ECO:0000256" key="6">
    <source>
        <dbReference type="ARBA" id="ARBA00022692"/>
    </source>
</evidence>
<comment type="subcellular location">
    <subcellularLocation>
        <location evidence="1">Cell membrane</location>
        <topology evidence="1">Multi-pass membrane protein</topology>
    </subcellularLocation>
</comment>
<dbReference type="AlphaFoldDB" id="E6QA86"/>
<evidence type="ECO:0000256" key="4">
    <source>
        <dbReference type="ARBA" id="ARBA00022475"/>
    </source>
</evidence>
<feature type="transmembrane region" description="Helical" evidence="9">
    <location>
        <begin position="239"/>
        <end position="263"/>
    </location>
</feature>
<gene>
    <name evidence="11" type="primary">pstC</name>
    <name evidence="11" type="ORF">CARN5_2422</name>
</gene>
<dbReference type="CDD" id="cd06261">
    <property type="entry name" value="TM_PBP2"/>
    <property type="match status" value="1"/>
</dbReference>
<keyword evidence="6 9" id="KW-0812">Transmembrane</keyword>
<dbReference type="PANTHER" id="PTHR30425">
    <property type="entry name" value="PHOSPHATE TRANSPORT SYSTEM PERMEASE PROTEIN PST"/>
    <property type="match status" value="1"/>
</dbReference>
<comment type="similarity">
    <text evidence="2">Belongs to the binding-protein-dependent transport system permease family. CysTW subfamily.</text>
</comment>
<dbReference type="PANTHER" id="PTHR30425:SF1">
    <property type="entry name" value="PHOSPHATE TRANSPORT SYSTEM PERMEASE PROTEIN PSTC"/>
    <property type="match status" value="1"/>
</dbReference>
<feature type="transmembrane region" description="Helical" evidence="9">
    <location>
        <begin position="182"/>
        <end position="202"/>
    </location>
</feature>
<feature type="domain" description="ABC transmembrane type-1" evidence="10">
    <location>
        <begin position="90"/>
        <end position="318"/>
    </location>
</feature>
<evidence type="ECO:0000256" key="7">
    <source>
        <dbReference type="ARBA" id="ARBA00022989"/>
    </source>
</evidence>
<comment type="caution">
    <text evidence="11">The sequence shown here is derived from an EMBL/GenBank/DDBJ whole genome shotgun (WGS) entry which is preliminary data.</text>
</comment>
<dbReference type="InterPro" id="IPR035906">
    <property type="entry name" value="MetI-like_sf"/>
</dbReference>
<proteinExistence type="inferred from homology"/>
<dbReference type="PROSITE" id="PS50928">
    <property type="entry name" value="ABC_TM1"/>
    <property type="match status" value="1"/>
</dbReference>
<feature type="transmembrane region" description="Helical" evidence="9">
    <location>
        <begin position="127"/>
        <end position="154"/>
    </location>
</feature>
<dbReference type="GO" id="GO:0005315">
    <property type="term" value="F:phosphate transmembrane transporter activity"/>
    <property type="evidence" value="ECO:0007669"/>
    <property type="project" value="InterPro"/>
</dbReference>
<evidence type="ECO:0000259" key="10">
    <source>
        <dbReference type="PROSITE" id="PS50928"/>
    </source>
</evidence>
<dbReference type="Gene3D" id="1.10.3720.10">
    <property type="entry name" value="MetI-like"/>
    <property type="match status" value="1"/>
</dbReference>
<keyword evidence="8 9" id="KW-0472">Membrane</keyword>
<evidence type="ECO:0000256" key="2">
    <source>
        <dbReference type="ARBA" id="ARBA00007069"/>
    </source>
</evidence>
<reference evidence="11" key="1">
    <citation type="submission" date="2009-10" db="EMBL/GenBank/DDBJ databases">
        <title>Diversity of trophic interactions inside an arsenic-rich microbial ecosystem.</title>
        <authorList>
            <person name="Bertin P.N."/>
            <person name="Heinrich-Salmeron A."/>
            <person name="Pelletier E."/>
            <person name="Goulhen-Chollet F."/>
            <person name="Arsene-Ploetze F."/>
            <person name="Gallien S."/>
            <person name="Calteau A."/>
            <person name="Vallenet D."/>
            <person name="Casiot C."/>
            <person name="Chane-Woon-Ming B."/>
            <person name="Giloteaux L."/>
            <person name="Barakat M."/>
            <person name="Bonnefoy V."/>
            <person name="Bruneel O."/>
            <person name="Chandler M."/>
            <person name="Cleiss J."/>
            <person name="Duran R."/>
            <person name="Elbaz-Poulichet F."/>
            <person name="Fonknechten N."/>
            <person name="Lauga B."/>
            <person name="Mornico D."/>
            <person name="Ortet P."/>
            <person name="Schaeffer C."/>
            <person name="Siguier P."/>
            <person name="Alexander Thil Smith A."/>
            <person name="Van Dorsselaer A."/>
            <person name="Weissenbach J."/>
            <person name="Medigue C."/>
            <person name="Le Paslier D."/>
        </authorList>
    </citation>
    <scope>NUCLEOTIDE SEQUENCE</scope>
</reference>
<dbReference type="NCBIfam" id="TIGR02138">
    <property type="entry name" value="phosphate_pstC"/>
    <property type="match status" value="1"/>
</dbReference>
<dbReference type="GO" id="GO:0005886">
    <property type="term" value="C:plasma membrane"/>
    <property type="evidence" value="ECO:0007669"/>
    <property type="project" value="UniProtKB-SubCell"/>
</dbReference>
<keyword evidence="7 9" id="KW-1133">Transmembrane helix</keyword>
<evidence type="ECO:0000256" key="5">
    <source>
        <dbReference type="ARBA" id="ARBA00022592"/>
    </source>
</evidence>
<dbReference type="Pfam" id="PF00528">
    <property type="entry name" value="BPD_transp_1"/>
    <property type="match status" value="1"/>
</dbReference>
<evidence type="ECO:0000256" key="8">
    <source>
        <dbReference type="ARBA" id="ARBA00023136"/>
    </source>
</evidence>
<evidence type="ECO:0000256" key="1">
    <source>
        <dbReference type="ARBA" id="ARBA00004651"/>
    </source>
</evidence>
<keyword evidence="3" id="KW-0813">Transport</keyword>
<organism evidence="11">
    <name type="scientific">mine drainage metagenome</name>
    <dbReference type="NCBI Taxonomy" id="410659"/>
    <lineage>
        <taxon>unclassified sequences</taxon>
        <taxon>metagenomes</taxon>
        <taxon>ecological metagenomes</taxon>
    </lineage>
</organism>
<dbReference type="GO" id="GO:0006817">
    <property type="term" value="P:phosphate ion transport"/>
    <property type="evidence" value="ECO:0007669"/>
    <property type="project" value="UniProtKB-KW"/>
</dbReference>